<protein>
    <recommendedName>
        <fullName evidence="3">Tetratricopeptide repeat protein</fullName>
    </recommendedName>
</protein>
<keyword evidence="1" id="KW-0802">TPR repeat</keyword>
<accession>A0A7C2VAD1</accession>
<evidence type="ECO:0000313" key="2">
    <source>
        <dbReference type="EMBL" id="HEW45577.1"/>
    </source>
</evidence>
<evidence type="ECO:0000256" key="1">
    <source>
        <dbReference type="PROSITE-ProRule" id="PRU00339"/>
    </source>
</evidence>
<dbReference type="InterPro" id="IPR019734">
    <property type="entry name" value="TPR_rpt"/>
</dbReference>
<reference evidence="2" key="1">
    <citation type="journal article" date="2020" name="mSystems">
        <title>Genome- and Community-Level Interaction Insights into Carbon Utilization and Element Cycling Functions of Hydrothermarchaeota in Hydrothermal Sediment.</title>
        <authorList>
            <person name="Zhou Z."/>
            <person name="Liu Y."/>
            <person name="Xu W."/>
            <person name="Pan J."/>
            <person name="Luo Z.H."/>
            <person name="Li M."/>
        </authorList>
    </citation>
    <scope>NUCLEOTIDE SEQUENCE [LARGE SCALE GENOMIC DNA]</scope>
    <source>
        <strain evidence="2">SpSt-132</strain>
    </source>
</reference>
<proteinExistence type="predicted"/>
<dbReference type="SUPFAM" id="SSF48452">
    <property type="entry name" value="TPR-like"/>
    <property type="match status" value="1"/>
</dbReference>
<feature type="repeat" description="TPR" evidence="1">
    <location>
        <begin position="39"/>
        <end position="72"/>
    </location>
</feature>
<evidence type="ECO:0008006" key="3">
    <source>
        <dbReference type="Google" id="ProtNLM"/>
    </source>
</evidence>
<dbReference type="Pfam" id="PF13174">
    <property type="entry name" value="TPR_6"/>
    <property type="match status" value="1"/>
</dbReference>
<sequence>MRSLEGHGIGLIVKKVFVLLLAFLLSFSAEKEKSNLRLAQTYFYKGYIEYTQGNYSDAIGEFSKAYLADKEGYYGELSYLYIGMSYAQLSYKRGQKEGIASAIAFMNMYPYYYKKPTYLFLQREFIGYSYLLLGLYDKAKDIFLSLYRDTLRQDYLLNFLYADALSDGTNRELLNMIDPESLTERRYLYHLVKGFYAFRDGNYKETIKELSDAQSLNRYLEDDPEFLYRYAVSAFMEGDWRKSVFYFEQLDRKDIYKKYGESLDYYLALIYLMNKNYADAKKRVDKLMELDNVKSALLISQLWIFQDFLEKYGFKDYSYKKTLKSIAWRYLNSTYSIPALLGLYYYSLKEKKVDEKHIFKLKRINLQEEIVFQDVKVNTKPMLEILKELMHKIDPYGKDSNFLVDLYSLNKDNYVSLFGYEKLARAITYLGNTSMKDVVQGVEEPLRSFLLGQINLLEGSEEGLRMIEGASKLLEGEDKKEALFILGIYKKDIRLLESLVKEKLSTRLEPYLEPALLELGDFYYARRDYNKAKEHYKRYLEIARESDLYWLVAYKLAKAGELTKDQETIKWVVKKAEGRDNIISRVILALWG</sequence>
<dbReference type="AlphaFoldDB" id="A0A7C2VAD1"/>
<dbReference type="InterPro" id="IPR011990">
    <property type="entry name" value="TPR-like_helical_dom_sf"/>
</dbReference>
<comment type="caution">
    <text evidence="2">The sequence shown here is derived from an EMBL/GenBank/DDBJ whole genome shotgun (WGS) entry which is preliminary data.</text>
</comment>
<name>A0A7C2VAD1_9AQUI</name>
<dbReference type="SUPFAM" id="SSF81901">
    <property type="entry name" value="HCP-like"/>
    <property type="match status" value="1"/>
</dbReference>
<feature type="repeat" description="TPR" evidence="1">
    <location>
        <begin position="513"/>
        <end position="546"/>
    </location>
</feature>
<dbReference type="Gene3D" id="1.25.40.10">
    <property type="entry name" value="Tetratricopeptide repeat domain"/>
    <property type="match status" value="2"/>
</dbReference>
<dbReference type="EMBL" id="DSFP01000030">
    <property type="protein sequence ID" value="HEW45577.1"/>
    <property type="molecule type" value="Genomic_DNA"/>
</dbReference>
<dbReference type="SMART" id="SM00028">
    <property type="entry name" value="TPR"/>
    <property type="match status" value="3"/>
</dbReference>
<organism evidence="2">
    <name type="scientific">Hydrogenobacter sp</name>
    <dbReference type="NCBI Taxonomy" id="2152829"/>
    <lineage>
        <taxon>Bacteria</taxon>
        <taxon>Pseudomonadati</taxon>
        <taxon>Aquificota</taxon>
        <taxon>Aquificia</taxon>
        <taxon>Aquificales</taxon>
        <taxon>Aquificaceae</taxon>
        <taxon>Hydrogenobacter</taxon>
    </lineage>
</organism>
<gene>
    <name evidence="2" type="ORF">ENO47_02745</name>
</gene>
<dbReference type="PROSITE" id="PS50005">
    <property type="entry name" value="TPR"/>
    <property type="match status" value="2"/>
</dbReference>